<protein>
    <submittedName>
        <fullName evidence="7">Predicted PurR-regulated permease PerM</fullName>
    </submittedName>
</protein>
<feature type="transmembrane region" description="Helical" evidence="6">
    <location>
        <begin position="284"/>
        <end position="306"/>
    </location>
</feature>
<dbReference type="EMBL" id="FOQD01000004">
    <property type="protein sequence ID" value="SFI01078.1"/>
    <property type="molecule type" value="Genomic_DNA"/>
</dbReference>
<feature type="transmembrane region" description="Helical" evidence="6">
    <location>
        <begin position="156"/>
        <end position="184"/>
    </location>
</feature>
<dbReference type="GO" id="GO:0016020">
    <property type="term" value="C:membrane"/>
    <property type="evidence" value="ECO:0007669"/>
    <property type="project" value="UniProtKB-SubCell"/>
</dbReference>
<feature type="transmembrane region" description="Helical" evidence="6">
    <location>
        <begin position="219"/>
        <end position="241"/>
    </location>
</feature>
<gene>
    <name evidence="7" type="ORF">SAMN05421753_104325</name>
</gene>
<name>A0A1I3EQ97_9PLAN</name>
<evidence type="ECO:0000256" key="2">
    <source>
        <dbReference type="ARBA" id="ARBA00009773"/>
    </source>
</evidence>
<dbReference type="PANTHER" id="PTHR21716">
    <property type="entry name" value="TRANSMEMBRANE PROTEIN"/>
    <property type="match status" value="1"/>
</dbReference>
<keyword evidence="8" id="KW-1185">Reference proteome</keyword>
<dbReference type="Proteomes" id="UP000199518">
    <property type="component" value="Unassembled WGS sequence"/>
</dbReference>
<evidence type="ECO:0000256" key="6">
    <source>
        <dbReference type="SAM" id="Phobius"/>
    </source>
</evidence>
<comment type="subcellular location">
    <subcellularLocation>
        <location evidence="1">Membrane</location>
        <topology evidence="1">Multi-pass membrane protein</topology>
    </subcellularLocation>
</comment>
<keyword evidence="5 6" id="KW-0472">Membrane</keyword>
<evidence type="ECO:0000256" key="3">
    <source>
        <dbReference type="ARBA" id="ARBA00022692"/>
    </source>
</evidence>
<evidence type="ECO:0000256" key="4">
    <source>
        <dbReference type="ARBA" id="ARBA00022989"/>
    </source>
</evidence>
<dbReference type="OrthoDB" id="9815028at2"/>
<proteinExistence type="inferred from homology"/>
<accession>A0A1I3EQ97</accession>
<dbReference type="InterPro" id="IPR002549">
    <property type="entry name" value="AI-2E-like"/>
</dbReference>
<comment type="similarity">
    <text evidence="2">Belongs to the autoinducer-2 exporter (AI-2E) (TC 2.A.86) family.</text>
</comment>
<reference evidence="8" key="1">
    <citation type="submission" date="2016-10" db="EMBL/GenBank/DDBJ databases">
        <authorList>
            <person name="Varghese N."/>
            <person name="Submissions S."/>
        </authorList>
    </citation>
    <scope>NUCLEOTIDE SEQUENCE [LARGE SCALE GENOMIC DNA]</scope>
    <source>
        <strain evidence="8">DSM 26348</strain>
    </source>
</reference>
<organism evidence="7 8">
    <name type="scientific">Planctomicrobium piriforme</name>
    <dbReference type="NCBI Taxonomy" id="1576369"/>
    <lineage>
        <taxon>Bacteria</taxon>
        <taxon>Pseudomonadati</taxon>
        <taxon>Planctomycetota</taxon>
        <taxon>Planctomycetia</taxon>
        <taxon>Planctomycetales</taxon>
        <taxon>Planctomycetaceae</taxon>
        <taxon>Planctomicrobium</taxon>
    </lineage>
</organism>
<keyword evidence="3 6" id="KW-0812">Transmembrane</keyword>
<feature type="transmembrane region" description="Helical" evidence="6">
    <location>
        <begin position="318"/>
        <end position="348"/>
    </location>
</feature>
<feature type="transmembrane region" description="Helical" evidence="6">
    <location>
        <begin position="247"/>
        <end position="277"/>
    </location>
</feature>
<dbReference type="PANTHER" id="PTHR21716:SF4">
    <property type="entry name" value="TRANSMEMBRANE PROTEIN 245"/>
    <property type="match status" value="1"/>
</dbReference>
<dbReference type="RefSeq" id="WP_092048772.1">
    <property type="nucleotide sequence ID" value="NZ_FOQD01000004.1"/>
</dbReference>
<evidence type="ECO:0000256" key="1">
    <source>
        <dbReference type="ARBA" id="ARBA00004141"/>
    </source>
</evidence>
<feature type="transmembrane region" description="Helical" evidence="6">
    <location>
        <begin position="60"/>
        <end position="86"/>
    </location>
</feature>
<evidence type="ECO:0000256" key="5">
    <source>
        <dbReference type="ARBA" id="ARBA00023136"/>
    </source>
</evidence>
<dbReference type="Pfam" id="PF01594">
    <property type="entry name" value="AI-2E_transport"/>
    <property type="match status" value="1"/>
</dbReference>
<feature type="transmembrane region" description="Helical" evidence="6">
    <location>
        <begin position="31"/>
        <end position="53"/>
    </location>
</feature>
<evidence type="ECO:0000313" key="7">
    <source>
        <dbReference type="EMBL" id="SFI01078.1"/>
    </source>
</evidence>
<evidence type="ECO:0000313" key="8">
    <source>
        <dbReference type="Proteomes" id="UP000199518"/>
    </source>
</evidence>
<dbReference type="AlphaFoldDB" id="A0A1I3EQ97"/>
<sequence>MRNMPRLVSLAVLLLLIVILGITFYKVIAPFVLPLFLAAMTAIVAQPLFRYFLNRSGNRLALASGLTTFTLMAAVLVPLITATAIASLQLYTFASETDAESIQKIVEQGVETVNRFRPEGEKLTSKEISQHVSTWFKSSMTEIGDKSLGRAAGTTWGALTGAVGFLVAIAIGLIMFTIALYFFLADGPRLVESSKSLIPVDTAYQEELIDDFAKVVRTVVIATFLAAIGQGLATTLAIGVLGFHHLFALGALATFTALIPLMGTSLVWVPCAAWLFMHNRTTEGVILVLYCTLFVGFLDNLIRTYVLNSNVKLHPLLAFISVLGGIHAMGLWGVFIGPIVACCLYALIKIFNTELTEFTRERQEAETPGVTVSAAGTTAS</sequence>
<keyword evidence="4 6" id="KW-1133">Transmembrane helix</keyword>